<dbReference type="RefSeq" id="WP_311344533.1">
    <property type="nucleotide sequence ID" value="NZ_JAVREI010000003.1"/>
</dbReference>
<name>A0ABU2K681_9ACTN</name>
<evidence type="ECO:0008006" key="9">
    <source>
        <dbReference type="Google" id="ProtNLM"/>
    </source>
</evidence>
<evidence type="ECO:0000256" key="4">
    <source>
        <dbReference type="ARBA" id="ARBA00022989"/>
    </source>
</evidence>
<feature type="transmembrane region" description="Helical" evidence="6">
    <location>
        <begin position="221"/>
        <end position="242"/>
    </location>
</feature>
<feature type="transmembrane region" description="Helical" evidence="6">
    <location>
        <begin position="78"/>
        <end position="98"/>
    </location>
</feature>
<dbReference type="EMBL" id="JAVREI010000003">
    <property type="protein sequence ID" value="MDT0275709.1"/>
    <property type="molecule type" value="Genomic_DNA"/>
</dbReference>
<feature type="transmembrane region" description="Helical" evidence="6">
    <location>
        <begin position="43"/>
        <end position="66"/>
    </location>
</feature>
<comment type="caution">
    <text evidence="7">The sequence shown here is derived from an EMBL/GenBank/DDBJ whole genome shotgun (WGS) entry which is preliminary data.</text>
</comment>
<feature type="transmembrane region" description="Helical" evidence="6">
    <location>
        <begin position="248"/>
        <end position="269"/>
    </location>
</feature>
<evidence type="ECO:0000256" key="3">
    <source>
        <dbReference type="ARBA" id="ARBA00022692"/>
    </source>
</evidence>
<comment type="subcellular location">
    <subcellularLocation>
        <location evidence="1">Cell membrane</location>
        <topology evidence="1">Multi-pass membrane protein</topology>
    </subcellularLocation>
</comment>
<keyword evidence="4 6" id="KW-1133">Transmembrane helix</keyword>
<dbReference type="Proteomes" id="UP001183222">
    <property type="component" value="Unassembled WGS sequence"/>
</dbReference>
<proteinExistence type="predicted"/>
<evidence type="ECO:0000313" key="8">
    <source>
        <dbReference type="Proteomes" id="UP001183222"/>
    </source>
</evidence>
<dbReference type="PANTHER" id="PTHR30250:SF11">
    <property type="entry name" value="O-ANTIGEN TRANSPORTER-RELATED"/>
    <property type="match status" value="1"/>
</dbReference>
<reference evidence="8" key="1">
    <citation type="submission" date="2023-07" db="EMBL/GenBank/DDBJ databases">
        <title>30 novel species of actinomycetes from the DSMZ collection.</title>
        <authorList>
            <person name="Nouioui I."/>
        </authorList>
    </citation>
    <scope>NUCLEOTIDE SEQUENCE [LARGE SCALE GENOMIC DNA]</scope>
    <source>
        <strain evidence="8">DSM 46792</strain>
    </source>
</reference>
<feature type="transmembrane region" description="Helical" evidence="6">
    <location>
        <begin position="165"/>
        <end position="185"/>
    </location>
</feature>
<keyword evidence="8" id="KW-1185">Reference proteome</keyword>
<dbReference type="InterPro" id="IPR050833">
    <property type="entry name" value="Poly_Biosynth_Transport"/>
</dbReference>
<evidence type="ECO:0000256" key="2">
    <source>
        <dbReference type="ARBA" id="ARBA00022475"/>
    </source>
</evidence>
<feature type="transmembrane region" description="Helical" evidence="6">
    <location>
        <begin position="281"/>
        <end position="304"/>
    </location>
</feature>
<feature type="transmembrane region" description="Helical" evidence="6">
    <location>
        <begin position="316"/>
        <end position="340"/>
    </location>
</feature>
<organism evidence="7 8">
    <name type="scientific">Blastococcus goldschmidtiae</name>
    <dbReference type="NCBI Taxonomy" id="3075546"/>
    <lineage>
        <taxon>Bacteria</taxon>
        <taxon>Bacillati</taxon>
        <taxon>Actinomycetota</taxon>
        <taxon>Actinomycetes</taxon>
        <taxon>Geodermatophilales</taxon>
        <taxon>Geodermatophilaceae</taxon>
        <taxon>Blastococcus</taxon>
    </lineage>
</organism>
<evidence type="ECO:0000256" key="1">
    <source>
        <dbReference type="ARBA" id="ARBA00004651"/>
    </source>
</evidence>
<evidence type="ECO:0000256" key="5">
    <source>
        <dbReference type="ARBA" id="ARBA00023136"/>
    </source>
</evidence>
<accession>A0ABU2K681</accession>
<sequence length="416" mass="42106">MSVLVVLRRPVTAAVAGQVSQALAGLVLQVAAARALGASGFGAFAVVYGAIVLATAVCSGLVGDSLTVLDRQEPRVRAALHGWTVAVSTGAGLLGALATSLTDLAGPGTGVLLGLATAAFIVEDTLRRLLMASGRFWSLSVVDLTSLVLALSTLAVLAAAGALSFTSFVVALLVGQAGAAAAAYVRLPSAERPHGPWRPAAWGQVFAFGSWRAATQTIRPALMTVLRLLVVATAGVAAYGPIEAARVYTAPTLVLVGGLGSFLLPHFVALRDRPAAHSLRVADRTALGLGASVALVGVAALLALPLLGPVITGGDYGVPAAAVAGWSAYAVASALLLPYGSMASARRMQAQVLKLRALELVSLAVVLLVVLTDPSHAVWAPLALTIGPVLAAAAVRQRVLRPLTRPSLRGEALPVG</sequence>
<keyword evidence="2" id="KW-1003">Cell membrane</keyword>
<feature type="transmembrane region" description="Helical" evidence="6">
    <location>
        <begin position="377"/>
        <end position="395"/>
    </location>
</feature>
<keyword evidence="5 6" id="KW-0472">Membrane</keyword>
<evidence type="ECO:0000256" key="6">
    <source>
        <dbReference type="SAM" id="Phobius"/>
    </source>
</evidence>
<evidence type="ECO:0000313" key="7">
    <source>
        <dbReference type="EMBL" id="MDT0275709.1"/>
    </source>
</evidence>
<feature type="transmembrane region" description="Helical" evidence="6">
    <location>
        <begin position="104"/>
        <end position="122"/>
    </location>
</feature>
<gene>
    <name evidence="7" type="ORF">RM425_07305</name>
</gene>
<feature type="transmembrane region" description="Helical" evidence="6">
    <location>
        <begin position="352"/>
        <end position="371"/>
    </location>
</feature>
<keyword evidence="3 6" id="KW-0812">Transmembrane</keyword>
<dbReference type="PANTHER" id="PTHR30250">
    <property type="entry name" value="PST FAMILY PREDICTED COLANIC ACID TRANSPORTER"/>
    <property type="match status" value="1"/>
</dbReference>
<feature type="transmembrane region" description="Helical" evidence="6">
    <location>
        <begin position="134"/>
        <end position="159"/>
    </location>
</feature>
<protein>
    <recommendedName>
        <fullName evidence="9">Membrane protein involved in the export of O-antigen and teichoic acid</fullName>
    </recommendedName>
</protein>